<protein>
    <submittedName>
        <fullName evidence="1">Uncharacterized protein</fullName>
    </submittedName>
</protein>
<proteinExistence type="predicted"/>
<comment type="caution">
    <text evidence="1">The sequence shown here is derived from an EMBL/GenBank/DDBJ whole genome shotgun (WGS) entry which is preliminary data.</text>
</comment>
<sequence length="81" mass="9157">MAVVIPDETLYAAHLTAVELKQELAVLLFQQDRLTLMQAAELANMPSIQFQHLLASRCISPHYDVPEFEQDLATLQQLGMF</sequence>
<dbReference type="Pfam" id="PF03683">
    <property type="entry name" value="UPF0175"/>
    <property type="match status" value="1"/>
</dbReference>
<name>A0A2W4T200_9GAMM</name>
<evidence type="ECO:0000313" key="1">
    <source>
        <dbReference type="EMBL" id="PZN76757.1"/>
    </source>
</evidence>
<dbReference type="EMBL" id="QJPH01000352">
    <property type="protein sequence ID" value="PZN76757.1"/>
    <property type="molecule type" value="Genomic_DNA"/>
</dbReference>
<dbReference type="InterPro" id="IPR005368">
    <property type="entry name" value="UPF0175"/>
</dbReference>
<organism evidence="1 2">
    <name type="scientific">Candidatus Methylumidiphilus alinenensis</name>
    <dbReference type="NCBI Taxonomy" id="2202197"/>
    <lineage>
        <taxon>Bacteria</taxon>
        <taxon>Pseudomonadati</taxon>
        <taxon>Pseudomonadota</taxon>
        <taxon>Gammaproteobacteria</taxon>
        <taxon>Methylococcales</taxon>
        <taxon>Candidatus Methylumidiphilus</taxon>
    </lineage>
</organism>
<accession>A0A2W4T200</accession>
<dbReference type="Proteomes" id="UP000249396">
    <property type="component" value="Unassembled WGS sequence"/>
</dbReference>
<gene>
    <name evidence="1" type="ORF">DM484_15825</name>
</gene>
<dbReference type="AlphaFoldDB" id="A0A2W4T200"/>
<reference evidence="1 2" key="1">
    <citation type="journal article" date="2018" name="Aquat. Microb. Ecol.">
        <title>Gammaproteobacterial methanotrophs dominate.</title>
        <authorList>
            <person name="Rissanen A.J."/>
            <person name="Saarenheimo J."/>
            <person name="Tiirola M."/>
            <person name="Peura S."/>
            <person name="Aalto S.L."/>
            <person name="Karvinen A."/>
            <person name="Nykanen H."/>
        </authorList>
    </citation>
    <scope>NUCLEOTIDE SEQUENCE [LARGE SCALE GENOMIC DNA]</scope>
    <source>
        <strain evidence="1">AMbin10</strain>
    </source>
</reference>
<evidence type="ECO:0000313" key="2">
    <source>
        <dbReference type="Proteomes" id="UP000249396"/>
    </source>
</evidence>